<feature type="region of interest" description="Disordered" evidence="1">
    <location>
        <begin position="31"/>
        <end position="68"/>
    </location>
</feature>
<name>A0AAJ0XAR7_9GAMM</name>
<protein>
    <recommendedName>
        <fullName evidence="2">PAC domain-containing protein</fullName>
    </recommendedName>
</protein>
<feature type="compositionally biased region" description="Basic and acidic residues" evidence="1">
    <location>
        <begin position="33"/>
        <end position="55"/>
    </location>
</feature>
<feature type="domain" description="PAC" evidence="2">
    <location>
        <begin position="1"/>
        <end position="46"/>
    </location>
</feature>
<dbReference type="AlphaFoldDB" id="A0AAJ0XAR7"/>
<dbReference type="Proteomes" id="UP001296776">
    <property type="component" value="Unassembled WGS sequence"/>
</dbReference>
<organism evidence="3 4">
    <name type="scientific">Halochromatium glycolicum</name>
    <dbReference type="NCBI Taxonomy" id="85075"/>
    <lineage>
        <taxon>Bacteria</taxon>
        <taxon>Pseudomonadati</taxon>
        <taxon>Pseudomonadota</taxon>
        <taxon>Gammaproteobacteria</taxon>
        <taxon>Chromatiales</taxon>
        <taxon>Chromatiaceae</taxon>
        <taxon>Halochromatium</taxon>
    </lineage>
</organism>
<comment type="caution">
    <text evidence="3">The sequence shown here is derived from an EMBL/GenBank/DDBJ whole genome shotgun (WGS) entry which is preliminary data.</text>
</comment>
<reference evidence="3" key="1">
    <citation type="submission" date="2017-08" db="EMBL/GenBank/DDBJ databases">
        <authorList>
            <person name="Imhoff J.F."/>
            <person name="Rahn T."/>
            <person name="Kuenzel S."/>
            <person name="Neulinger S.C."/>
        </authorList>
    </citation>
    <scope>NUCLEOTIDE SEQUENCE</scope>
    <source>
        <strain evidence="3">DSM 11080</strain>
    </source>
</reference>
<evidence type="ECO:0000313" key="3">
    <source>
        <dbReference type="EMBL" id="MBK1705127.1"/>
    </source>
</evidence>
<dbReference type="InterPro" id="IPR035965">
    <property type="entry name" value="PAS-like_dom_sf"/>
</dbReference>
<evidence type="ECO:0000256" key="1">
    <source>
        <dbReference type="SAM" id="MobiDB-lite"/>
    </source>
</evidence>
<dbReference type="InterPro" id="IPR000700">
    <property type="entry name" value="PAS-assoc_C"/>
</dbReference>
<evidence type="ECO:0000313" key="4">
    <source>
        <dbReference type="Proteomes" id="UP001296776"/>
    </source>
</evidence>
<sequence>MPGTGDAWVGSYNLGPIHDTDRRIVGAVVTARDITERRPAEEQPQERNLDEDTRDTGSAADRPLGTAG</sequence>
<dbReference type="EMBL" id="NRSJ01000018">
    <property type="protein sequence ID" value="MBK1705127.1"/>
    <property type="molecule type" value="Genomic_DNA"/>
</dbReference>
<dbReference type="SUPFAM" id="SSF55785">
    <property type="entry name" value="PYP-like sensor domain (PAS domain)"/>
    <property type="match status" value="1"/>
</dbReference>
<accession>A0AAJ0XAR7</accession>
<dbReference type="Gene3D" id="3.30.450.20">
    <property type="entry name" value="PAS domain"/>
    <property type="match status" value="1"/>
</dbReference>
<evidence type="ECO:0000259" key="2">
    <source>
        <dbReference type="PROSITE" id="PS50113"/>
    </source>
</evidence>
<keyword evidence="4" id="KW-1185">Reference proteome</keyword>
<dbReference type="PROSITE" id="PS50113">
    <property type="entry name" value="PAC"/>
    <property type="match status" value="1"/>
</dbReference>
<gene>
    <name evidence="3" type="ORF">CKO40_11385</name>
</gene>
<proteinExistence type="predicted"/>
<dbReference type="RefSeq" id="WP_200346337.1">
    <property type="nucleotide sequence ID" value="NZ_NRSJ01000018.1"/>
</dbReference>
<reference evidence="3" key="2">
    <citation type="journal article" date="2020" name="Microorganisms">
        <title>Osmotic Adaptation and Compatible Solute Biosynthesis of Phototrophic Bacteria as Revealed from Genome Analyses.</title>
        <authorList>
            <person name="Imhoff J.F."/>
            <person name="Rahn T."/>
            <person name="Kunzel S."/>
            <person name="Keller A."/>
            <person name="Neulinger S.C."/>
        </authorList>
    </citation>
    <scope>NUCLEOTIDE SEQUENCE</scope>
    <source>
        <strain evidence="3">DSM 11080</strain>
    </source>
</reference>